<accession>A0A5C6D3M9</accession>
<evidence type="ECO:0000313" key="3">
    <source>
        <dbReference type="Proteomes" id="UP000319143"/>
    </source>
</evidence>
<dbReference type="EMBL" id="SJPV01000017">
    <property type="protein sequence ID" value="TWU31410.1"/>
    <property type="molecule type" value="Genomic_DNA"/>
</dbReference>
<evidence type="ECO:0000256" key="1">
    <source>
        <dbReference type="SAM" id="Phobius"/>
    </source>
</evidence>
<dbReference type="AlphaFoldDB" id="A0A5C6D3M9"/>
<keyword evidence="1" id="KW-1133">Transmembrane helix</keyword>
<keyword evidence="1" id="KW-0472">Membrane</keyword>
<feature type="transmembrane region" description="Helical" evidence="1">
    <location>
        <begin position="37"/>
        <end position="59"/>
    </location>
</feature>
<feature type="transmembrane region" description="Helical" evidence="1">
    <location>
        <begin position="7"/>
        <end position="31"/>
    </location>
</feature>
<keyword evidence="1" id="KW-0812">Transmembrane</keyword>
<name>A0A5C6D3M9_9BACT</name>
<protein>
    <submittedName>
        <fullName evidence="2">Uncharacterized protein</fullName>
    </submittedName>
</protein>
<organism evidence="2 3">
    <name type="scientific">Novipirellula artificiosorum</name>
    <dbReference type="NCBI Taxonomy" id="2528016"/>
    <lineage>
        <taxon>Bacteria</taxon>
        <taxon>Pseudomonadati</taxon>
        <taxon>Planctomycetota</taxon>
        <taxon>Planctomycetia</taxon>
        <taxon>Pirellulales</taxon>
        <taxon>Pirellulaceae</taxon>
        <taxon>Novipirellula</taxon>
    </lineage>
</organism>
<sequence length="66" mass="7431">MKIIAIFLCLLSVVFGLFFIFAGILLLGLPLNDRGEWVSLFLFFLGALLFSDAALIQILTRRLNNK</sequence>
<evidence type="ECO:0000313" key="2">
    <source>
        <dbReference type="EMBL" id="TWU31410.1"/>
    </source>
</evidence>
<keyword evidence="3" id="KW-1185">Reference proteome</keyword>
<proteinExistence type="predicted"/>
<dbReference type="Proteomes" id="UP000319143">
    <property type="component" value="Unassembled WGS sequence"/>
</dbReference>
<gene>
    <name evidence="2" type="ORF">Poly41_62790</name>
</gene>
<reference evidence="2 3" key="1">
    <citation type="submission" date="2019-02" db="EMBL/GenBank/DDBJ databases">
        <title>Deep-cultivation of Planctomycetes and their phenomic and genomic characterization uncovers novel biology.</title>
        <authorList>
            <person name="Wiegand S."/>
            <person name="Jogler M."/>
            <person name="Boedeker C."/>
            <person name="Pinto D."/>
            <person name="Vollmers J."/>
            <person name="Rivas-Marin E."/>
            <person name="Kohn T."/>
            <person name="Peeters S.H."/>
            <person name="Heuer A."/>
            <person name="Rast P."/>
            <person name="Oberbeckmann S."/>
            <person name="Bunk B."/>
            <person name="Jeske O."/>
            <person name="Meyerdierks A."/>
            <person name="Storesund J.E."/>
            <person name="Kallscheuer N."/>
            <person name="Luecker S."/>
            <person name="Lage O.M."/>
            <person name="Pohl T."/>
            <person name="Merkel B.J."/>
            <person name="Hornburger P."/>
            <person name="Mueller R.-W."/>
            <person name="Bruemmer F."/>
            <person name="Labrenz M."/>
            <person name="Spormann A.M."/>
            <person name="Op Den Camp H."/>
            <person name="Overmann J."/>
            <person name="Amann R."/>
            <person name="Jetten M.S.M."/>
            <person name="Mascher T."/>
            <person name="Medema M.H."/>
            <person name="Devos D.P."/>
            <person name="Kaster A.-K."/>
            <person name="Ovreas L."/>
            <person name="Rohde M."/>
            <person name="Galperin M.Y."/>
            <person name="Jogler C."/>
        </authorList>
    </citation>
    <scope>NUCLEOTIDE SEQUENCE [LARGE SCALE GENOMIC DNA]</scope>
    <source>
        <strain evidence="2 3">Poly41</strain>
    </source>
</reference>
<comment type="caution">
    <text evidence="2">The sequence shown here is derived from an EMBL/GenBank/DDBJ whole genome shotgun (WGS) entry which is preliminary data.</text>
</comment>